<evidence type="ECO:0000256" key="3">
    <source>
        <dbReference type="ARBA" id="ARBA00012438"/>
    </source>
</evidence>
<feature type="transmembrane region" description="Helical" evidence="8">
    <location>
        <begin position="128"/>
        <end position="152"/>
    </location>
</feature>
<dbReference type="InterPro" id="IPR050428">
    <property type="entry name" value="TCS_sensor_his_kinase"/>
</dbReference>
<dbReference type="PROSITE" id="PS50109">
    <property type="entry name" value="HIS_KIN"/>
    <property type="match status" value="1"/>
</dbReference>
<dbReference type="InterPro" id="IPR036890">
    <property type="entry name" value="HATPase_C_sf"/>
</dbReference>
<keyword evidence="12" id="KW-1185">Reference proteome</keyword>
<evidence type="ECO:0000259" key="10">
    <source>
        <dbReference type="PROSITE" id="PS50885"/>
    </source>
</evidence>
<dbReference type="SUPFAM" id="SSF47384">
    <property type="entry name" value="Homodimeric domain of signal transducing histidine kinase"/>
    <property type="match status" value="1"/>
</dbReference>
<evidence type="ECO:0000256" key="4">
    <source>
        <dbReference type="ARBA" id="ARBA00022553"/>
    </source>
</evidence>
<dbReference type="PROSITE" id="PS50885">
    <property type="entry name" value="HAMP"/>
    <property type="match status" value="1"/>
</dbReference>
<reference evidence="11 12" key="1">
    <citation type="submission" date="2023-12" db="EMBL/GenBank/DDBJ databases">
        <title>Whole-genome sequencing of halo(alkali)philic microorganisms from hypersaline lakes.</title>
        <authorList>
            <person name="Sorokin D.Y."/>
            <person name="Merkel A.Y."/>
            <person name="Messina E."/>
            <person name="Yakimov M."/>
        </authorList>
    </citation>
    <scope>NUCLEOTIDE SEQUENCE [LARGE SCALE GENOMIC DNA]</scope>
    <source>
        <strain evidence="11 12">AB-CW1</strain>
    </source>
</reference>
<name>A0AAP6JGF4_9GAMM</name>
<dbReference type="InterPro" id="IPR003661">
    <property type="entry name" value="HisK_dim/P_dom"/>
</dbReference>
<dbReference type="InterPro" id="IPR005467">
    <property type="entry name" value="His_kinase_dom"/>
</dbReference>
<proteinExistence type="predicted"/>
<keyword evidence="8" id="KW-0472">Membrane</keyword>
<sequence>MSRPGTLQRRVTRVFALTGLLVAVVVSVSTFMLAERYDDYEIQSLIHIEMQRLLEADTRGTYQAKPLASFLNDNPRPHPRLPADLHELDNGLHWLEQRQPPVVVMIQADDARHRAVVYDLAEEKLREIQLMGLLIIQAMLIVLVTTLCGHWLGRRALGPVRKLARAVANLDPESERPGDIDVRRYPADEVGELAEDVARYHRRLIELLNHQRRFASFASHELRTPLTGLRSSLELLSERLTTDQTREQELVARMQRSLSNMEELIEFFIALRKQHLLPHQHTDRLETVVRKTIEAEQPWLMDRQVETEVTVISDGPVAVDERILTVILCNLLRNAFQHGTAGRIGIRLAHGEIRIENRVSPKARHPEPGIGLEIVRTLAEAAGLTFHQASHSGKHINRATLLLPRA</sequence>
<keyword evidence="8" id="KW-0812">Transmembrane</keyword>
<feature type="domain" description="HAMP" evidence="10">
    <location>
        <begin position="154"/>
        <end position="209"/>
    </location>
</feature>
<dbReference type="GO" id="GO:0000155">
    <property type="term" value="F:phosphorelay sensor kinase activity"/>
    <property type="evidence" value="ECO:0007669"/>
    <property type="project" value="InterPro"/>
</dbReference>
<dbReference type="AlphaFoldDB" id="A0AAP6JGF4"/>
<evidence type="ECO:0000313" key="11">
    <source>
        <dbReference type="EMBL" id="MEA5446540.1"/>
    </source>
</evidence>
<dbReference type="SMART" id="SM00304">
    <property type="entry name" value="HAMP"/>
    <property type="match status" value="1"/>
</dbReference>
<dbReference type="InterPro" id="IPR036097">
    <property type="entry name" value="HisK_dim/P_sf"/>
</dbReference>
<accession>A0AAP6JGF4</accession>
<dbReference type="EC" id="2.7.13.3" evidence="3"/>
<evidence type="ECO:0000259" key="9">
    <source>
        <dbReference type="PROSITE" id="PS50109"/>
    </source>
</evidence>
<evidence type="ECO:0000256" key="6">
    <source>
        <dbReference type="ARBA" id="ARBA00022777"/>
    </source>
</evidence>
<dbReference type="Pfam" id="PF00512">
    <property type="entry name" value="HisKA"/>
    <property type="match status" value="1"/>
</dbReference>
<protein>
    <recommendedName>
        <fullName evidence="3">histidine kinase</fullName>
        <ecNumber evidence="3">2.7.13.3</ecNumber>
    </recommendedName>
</protein>
<dbReference type="Proteomes" id="UP001302316">
    <property type="component" value="Unassembled WGS sequence"/>
</dbReference>
<dbReference type="GO" id="GO:0016020">
    <property type="term" value="C:membrane"/>
    <property type="evidence" value="ECO:0007669"/>
    <property type="project" value="UniProtKB-SubCell"/>
</dbReference>
<keyword evidence="7" id="KW-0902">Two-component regulatory system</keyword>
<dbReference type="PANTHER" id="PTHR45436:SF5">
    <property type="entry name" value="SENSOR HISTIDINE KINASE TRCS"/>
    <property type="match status" value="1"/>
</dbReference>
<comment type="catalytic activity">
    <reaction evidence="1">
        <text>ATP + protein L-histidine = ADP + protein N-phospho-L-histidine.</text>
        <dbReference type="EC" id="2.7.13.3"/>
    </reaction>
</comment>
<gene>
    <name evidence="11" type="ORF">VCB98_11995</name>
</gene>
<keyword evidence="8" id="KW-1133">Transmembrane helix</keyword>
<feature type="transmembrane region" description="Helical" evidence="8">
    <location>
        <begin position="12"/>
        <end position="34"/>
    </location>
</feature>
<dbReference type="InterPro" id="IPR003660">
    <property type="entry name" value="HAMP_dom"/>
</dbReference>
<evidence type="ECO:0000313" key="12">
    <source>
        <dbReference type="Proteomes" id="UP001302316"/>
    </source>
</evidence>
<keyword evidence="6 11" id="KW-0418">Kinase</keyword>
<keyword evidence="5" id="KW-0808">Transferase</keyword>
<comment type="caution">
    <text evidence="11">The sequence shown here is derived from an EMBL/GenBank/DDBJ whole genome shotgun (WGS) entry which is preliminary data.</text>
</comment>
<dbReference type="SMART" id="SM00388">
    <property type="entry name" value="HisKA"/>
    <property type="match status" value="1"/>
</dbReference>
<evidence type="ECO:0000256" key="2">
    <source>
        <dbReference type="ARBA" id="ARBA00004370"/>
    </source>
</evidence>
<dbReference type="EMBL" id="JAYGII010000038">
    <property type="protein sequence ID" value="MEA5446540.1"/>
    <property type="molecule type" value="Genomic_DNA"/>
</dbReference>
<dbReference type="Gene3D" id="3.30.565.10">
    <property type="entry name" value="Histidine kinase-like ATPase, C-terminal domain"/>
    <property type="match status" value="1"/>
</dbReference>
<dbReference type="Gene3D" id="6.10.340.10">
    <property type="match status" value="1"/>
</dbReference>
<evidence type="ECO:0000256" key="5">
    <source>
        <dbReference type="ARBA" id="ARBA00022679"/>
    </source>
</evidence>
<keyword evidence="4" id="KW-0597">Phosphoprotein</keyword>
<comment type="subcellular location">
    <subcellularLocation>
        <location evidence="2">Membrane</location>
    </subcellularLocation>
</comment>
<dbReference type="RefSeq" id="WP_346052851.1">
    <property type="nucleotide sequence ID" value="NZ_JAYGII010000038.1"/>
</dbReference>
<dbReference type="Gene3D" id="1.10.287.130">
    <property type="match status" value="1"/>
</dbReference>
<evidence type="ECO:0000256" key="1">
    <source>
        <dbReference type="ARBA" id="ARBA00000085"/>
    </source>
</evidence>
<dbReference type="CDD" id="cd00082">
    <property type="entry name" value="HisKA"/>
    <property type="match status" value="1"/>
</dbReference>
<dbReference type="PANTHER" id="PTHR45436">
    <property type="entry name" value="SENSOR HISTIDINE KINASE YKOH"/>
    <property type="match status" value="1"/>
</dbReference>
<dbReference type="SUPFAM" id="SSF55874">
    <property type="entry name" value="ATPase domain of HSP90 chaperone/DNA topoisomerase II/histidine kinase"/>
    <property type="match status" value="1"/>
</dbReference>
<feature type="domain" description="Histidine kinase" evidence="9">
    <location>
        <begin position="217"/>
        <end position="406"/>
    </location>
</feature>
<evidence type="ECO:0000256" key="8">
    <source>
        <dbReference type="SAM" id="Phobius"/>
    </source>
</evidence>
<organism evidence="11 12">
    <name type="scientific">Natronospira elongata</name>
    <dbReference type="NCBI Taxonomy" id="3110268"/>
    <lineage>
        <taxon>Bacteria</taxon>
        <taxon>Pseudomonadati</taxon>
        <taxon>Pseudomonadota</taxon>
        <taxon>Gammaproteobacteria</taxon>
        <taxon>Natronospirales</taxon>
        <taxon>Natronospiraceae</taxon>
        <taxon>Natronospira</taxon>
    </lineage>
</organism>
<evidence type="ECO:0000256" key="7">
    <source>
        <dbReference type="ARBA" id="ARBA00023012"/>
    </source>
</evidence>